<organism evidence="1 2">
    <name type="scientific">Pseudotabrizicola algicola</name>
    <dbReference type="NCBI Taxonomy" id="2709381"/>
    <lineage>
        <taxon>Bacteria</taxon>
        <taxon>Pseudomonadati</taxon>
        <taxon>Pseudomonadota</taxon>
        <taxon>Alphaproteobacteria</taxon>
        <taxon>Rhodobacterales</taxon>
        <taxon>Paracoccaceae</taxon>
        <taxon>Pseudotabrizicola</taxon>
    </lineage>
</organism>
<dbReference type="AlphaFoldDB" id="A0A6B3RRK3"/>
<gene>
    <name evidence="1" type="ORF">G3572_20940</name>
</gene>
<evidence type="ECO:0000313" key="2">
    <source>
        <dbReference type="Proteomes" id="UP000481421"/>
    </source>
</evidence>
<comment type="caution">
    <text evidence="1">The sequence shown here is derived from an EMBL/GenBank/DDBJ whole genome shotgun (WGS) entry which is preliminary data.</text>
</comment>
<evidence type="ECO:0000313" key="1">
    <source>
        <dbReference type="EMBL" id="NEX48667.1"/>
    </source>
</evidence>
<dbReference type="RefSeq" id="WP_164615517.1">
    <property type="nucleotide sequence ID" value="NZ_JAAIKE010000015.1"/>
</dbReference>
<keyword evidence="2" id="KW-1185">Reference proteome</keyword>
<accession>A0A6B3RRK3</accession>
<name>A0A6B3RRK3_9RHOB</name>
<sequence length="300" mass="33583">MTFQPRYNLAPGTIVSVSRRNVIVTGQDDRGYYIQGVGDDFTSFLGYGELVAQLNLPGAKLIAPRLDAQPATTVRLDGFESCEALSEDARKMADFHVAFCLAMKAYEEQRRQEPGKELFRLSIRGADKPEARKFIAEHTSKGLGETVLTKPARGGFSKRLFLYQGRTLMEYYNVFKGLDPTQDPRDALIPRTHLKGNRVDRVSIDVREIIDRNTPENFLNLTDGRIADVHKAVEDEIKGINEFCGRNELPLLQVPSPATIKAQIEAKLTPTEIMVAKLGLRETKRKLGKGSTDNPRDFLS</sequence>
<dbReference type="EMBL" id="JAAIKE010000015">
    <property type="protein sequence ID" value="NEX48667.1"/>
    <property type="molecule type" value="Genomic_DNA"/>
</dbReference>
<protein>
    <submittedName>
        <fullName evidence="1">Uncharacterized protein</fullName>
    </submittedName>
</protein>
<proteinExistence type="predicted"/>
<dbReference type="Proteomes" id="UP000481421">
    <property type="component" value="Unassembled WGS sequence"/>
</dbReference>
<reference evidence="1 2" key="1">
    <citation type="submission" date="2020-02" db="EMBL/GenBank/DDBJ databases">
        <title>Rhodobacter algicola sp. nov., isolated from microalga culture.</title>
        <authorList>
            <person name="Park C.-Y."/>
        </authorList>
    </citation>
    <scope>NUCLEOTIDE SEQUENCE [LARGE SCALE GENOMIC DNA]</scope>
    <source>
        <strain evidence="1 2">ETT8</strain>
    </source>
</reference>